<feature type="transmembrane region" description="Helical" evidence="1">
    <location>
        <begin position="34"/>
        <end position="53"/>
    </location>
</feature>
<evidence type="ECO:0000313" key="3">
    <source>
        <dbReference type="Proteomes" id="UP000249134"/>
    </source>
</evidence>
<keyword evidence="1" id="KW-1133">Transmembrane helix</keyword>
<feature type="transmembrane region" description="Helical" evidence="1">
    <location>
        <begin position="5"/>
        <end position="22"/>
    </location>
</feature>
<protein>
    <recommendedName>
        <fullName evidence="4">Histidine kinase</fullName>
    </recommendedName>
</protein>
<gene>
    <name evidence="2" type="ORF">NCTC4824_01085</name>
</gene>
<dbReference type="AlphaFoldDB" id="A0A2X4W485"/>
<reference evidence="2 3" key="1">
    <citation type="submission" date="2018-06" db="EMBL/GenBank/DDBJ databases">
        <authorList>
            <consortium name="Pathogen Informatics"/>
            <person name="Doyle S."/>
        </authorList>
    </citation>
    <scope>NUCLEOTIDE SEQUENCE [LARGE SCALE GENOMIC DNA]</scope>
    <source>
        <strain evidence="2 3">NCTC4824</strain>
    </source>
</reference>
<keyword evidence="1" id="KW-0472">Membrane</keyword>
<keyword evidence="1" id="KW-0812">Transmembrane</keyword>
<sequence length="69" mass="7797">MKRLIVVIPIMIIVATIAMWMLEKDYSDIEPSIRLMITGGAAILSGITSYFLMRKDIDKIDPPTSKNKE</sequence>
<evidence type="ECO:0008006" key="4">
    <source>
        <dbReference type="Google" id="ProtNLM"/>
    </source>
</evidence>
<keyword evidence="3" id="KW-1185">Reference proteome</keyword>
<accession>A0A2X4W485</accession>
<dbReference type="EMBL" id="LS483476">
    <property type="protein sequence ID" value="SQI53752.1"/>
    <property type="molecule type" value="Genomic_DNA"/>
</dbReference>
<dbReference type="RefSeq" id="WP_231955897.1">
    <property type="nucleotide sequence ID" value="NZ_CBCSGM010000001.1"/>
</dbReference>
<proteinExistence type="predicted"/>
<organism evidence="2 3">
    <name type="scientific">Lederbergia lenta</name>
    <name type="common">Bacillus lentus</name>
    <dbReference type="NCBI Taxonomy" id="1467"/>
    <lineage>
        <taxon>Bacteria</taxon>
        <taxon>Bacillati</taxon>
        <taxon>Bacillota</taxon>
        <taxon>Bacilli</taxon>
        <taxon>Bacillales</taxon>
        <taxon>Bacillaceae</taxon>
        <taxon>Lederbergia</taxon>
    </lineage>
</organism>
<dbReference type="STRING" id="1348624.GCA_001591545_00181"/>
<evidence type="ECO:0000256" key="1">
    <source>
        <dbReference type="SAM" id="Phobius"/>
    </source>
</evidence>
<name>A0A2X4W485_LEDLE</name>
<dbReference type="KEGG" id="blen:NCTC4824_01085"/>
<evidence type="ECO:0000313" key="2">
    <source>
        <dbReference type="EMBL" id="SQI53752.1"/>
    </source>
</evidence>
<dbReference type="Proteomes" id="UP000249134">
    <property type="component" value="Chromosome 1"/>
</dbReference>